<keyword evidence="7" id="KW-0067">ATP-binding</keyword>
<evidence type="ECO:0000259" key="13">
    <source>
        <dbReference type="PROSITE" id="PS50110"/>
    </source>
</evidence>
<dbReference type="InterPro" id="IPR029016">
    <property type="entry name" value="GAF-like_dom_sf"/>
</dbReference>
<dbReference type="EC" id="2.7.13.3" evidence="2"/>
<reference evidence="17" key="2">
    <citation type="submission" date="2017-05" db="EMBL/GenBank/DDBJ databases">
        <title>Draft genome sequence of Geobacter pelophilus, a iron(III)-reducing bacteria.</title>
        <authorList>
            <person name="Aoyagi T."/>
            <person name="Koike H."/>
            <person name="Morita T."/>
            <person name="Sato Y."/>
            <person name="Habe H."/>
            <person name="Hori T."/>
        </authorList>
    </citation>
    <scope>NUCLEOTIDE SEQUENCE [LARGE SCALE GENOMIC DNA]</scope>
    <source>
        <strain evidence="17">Drf2</strain>
    </source>
</reference>
<dbReference type="InterPro" id="IPR004358">
    <property type="entry name" value="Sig_transdc_His_kin-like_C"/>
</dbReference>
<keyword evidence="11" id="KW-0812">Transmembrane</keyword>
<dbReference type="InterPro" id="IPR035965">
    <property type="entry name" value="PAS-like_dom_sf"/>
</dbReference>
<dbReference type="NCBIfam" id="TIGR00229">
    <property type="entry name" value="sensory_box"/>
    <property type="match status" value="1"/>
</dbReference>
<accession>A0ABQ0MDQ0</accession>
<evidence type="ECO:0000256" key="3">
    <source>
        <dbReference type="ARBA" id="ARBA00022553"/>
    </source>
</evidence>
<sequence>MSRLSIDQLKARIGITVGIVVVAVLCVSGLGVTPKMSAAASGGTGTDLLIGVSLQHSLLTLVLCLLIVTLTTLLFRHLDRLKQAQLMVEGQKAELAIKAAQIDAANDSILQVDEEGRLLHFNQALCRLTGYACDELASMRLQEIEPPECACRFEEIVARLRESEEATFESVYLTRTGAAVPVEVHSRLLEREGRTQVLAIARDITERRRNEQRERNRLKALERIATDASLEVLLGCVVGYVEQEIPGSLCSVLLVDESGTRLRHGAAPSLPEAYNQAVCGLRIGKGKGSCGTAAFLRQRVVVEDLATHPYWNGFQPARDAGLAACWSEPVFASNGILLGTLAVYHLEPCTPGSDDLRLMEAAAHLAGIAIGRVRADDGRRVLEEQLRHSQKIEAVGQLAAGVAHDFNNLLTPIIVYADMLLQHCDAGSPQARMVDAMSQAAQKASDLTQKLLSFGRKQALHVEHLDLNEVIVSFRDILCATARDNICIDLRLSPGAAKVQADRGQLEQVLLNLLLNAQDAIEGTGSICIETGHLILDEEFHRQHPVAQPGHYILLAFSDDGCGMAEETLKHMYEPFFTTKETGRGTGLGLATVYGIVKRHEGCIDVKSRPGEGTRFSIYLPASSSSVDPIMVPPPRIAIPPTAGKGKTILLVEDNAMIREVAEELLTSFGYAVLAAETPSRALELAGEERLIDLLATDVVMPEMTGPELYEKLLETYPGLPVLYISGYSAGLLPLNESQRQDAIFLAKPFTMEQFMARIGEMLGSDLLLAAQAPLDHQAMARLIGKSSPRGKDRRITPPQHKGRCL</sequence>
<dbReference type="SUPFAM" id="SSF47384">
    <property type="entry name" value="Homodimeric domain of signal transducing histidine kinase"/>
    <property type="match status" value="1"/>
</dbReference>
<dbReference type="CDD" id="cd00130">
    <property type="entry name" value="PAS"/>
    <property type="match status" value="1"/>
</dbReference>
<dbReference type="Pfam" id="PF00512">
    <property type="entry name" value="HisKA"/>
    <property type="match status" value="1"/>
</dbReference>
<dbReference type="RefSeq" id="WP_085811663.1">
    <property type="nucleotide sequence ID" value="NZ_BDQG01000001.1"/>
</dbReference>
<dbReference type="InterPro" id="IPR000014">
    <property type="entry name" value="PAS"/>
</dbReference>
<comment type="caution">
    <text evidence="16">The sequence shown here is derived from an EMBL/GenBank/DDBJ whole genome shotgun (WGS) entry which is preliminary data.</text>
</comment>
<evidence type="ECO:0000256" key="1">
    <source>
        <dbReference type="ARBA" id="ARBA00000085"/>
    </source>
</evidence>
<dbReference type="InterPro" id="IPR036097">
    <property type="entry name" value="HisK_dim/P_sf"/>
</dbReference>
<dbReference type="PRINTS" id="PR00344">
    <property type="entry name" value="BCTRLSENSOR"/>
</dbReference>
<feature type="domain" description="PAS" evidence="14">
    <location>
        <begin position="102"/>
        <end position="164"/>
    </location>
</feature>
<dbReference type="Gene3D" id="3.30.565.10">
    <property type="entry name" value="Histidine kinase-like ATPase, C-terminal domain"/>
    <property type="match status" value="1"/>
</dbReference>
<comment type="catalytic activity">
    <reaction evidence="1">
        <text>ATP + protein L-histidine = ADP + protein N-phospho-L-histidine.</text>
        <dbReference type="EC" id="2.7.13.3"/>
    </reaction>
</comment>
<name>A0ABQ0MDQ0_9BACT</name>
<keyword evidence="5" id="KW-0547">Nucleotide-binding</keyword>
<dbReference type="SMART" id="SM00065">
    <property type="entry name" value="GAF"/>
    <property type="match status" value="1"/>
</dbReference>
<keyword evidence="8" id="KW-0902">Two-component regulatory system</keyword>
<keyword evidence="3 9" id="KW-0597">Phosphoprotein</keyword>
<dbReference type="SUPFAM" id="SSF55874">
    <property type="entry name" value="ATPase domain of HSP90 chaperone/DNA topoisomerase II/histidine kinase"/>
    <property type="match status" value="1"/>
</dbReference>
<evidence type="ECO:0000256" key="4">
    <source>
        <dbReference type="ARBA" id="ARBA00022679"/>
    </source>
</evidence>
<keyword evidence="11" id="KW-0472">Membrane</keyword>
<dbReference type="InterPro" id="IPR000700">
    <property type="entry name" value="PAS-assoc_C"/>
</dbReference>
<dbReference type="InterPro" id="IPR005467">
    <property type="entry name" value="His_kinase_dom"/>
</dbReference>
<dbReference type="PROSITE" id="PS50113">
    <property type="entry name" value="PAC"/>
    <property type="match status" value="1"/>
</dbReference>
<dbReference type="SMART" id="SM00388">
    <property type="entry name" value="HisKA"/>
    <property type="match status" value="1"/>
</dbReference>
<dbReference type="GO" id="GO:0016301">
    <property type="term" value="F:kinase activity"/>
    <property type="evidence" value="ECO:0007669"/>
    <property type="project" value="UniProtKB-KW"/>
</dbReference>
<feature type="region of interest" description="Disordered" evidence="10">
    <location>
        <begin position="783"/>
        <end position="806"/>
    </location>
</feature>
<protein>
    <recommendedName>
        <fullName evidence="2">histidine kinase</fullName>
        <ecNumber evidence="2">2.7.13.3</ecNumber>
    </recommendedName>
</protein>
<dbReference type="Gene3D" id="1.10.287.130">
    <property type="match status" value="1"/>
</dbReference>
<dbReference type="SUPFAM" id="SSF52172">
    <property type="entry name" value="CheY-like"/>
    <property type="match status" value="1"/>
</dbReference>
<evidence type="ECO:0000256" key="2">
    <source>
        <dbReference type="ARBA" id="ARBA00012438"/>
    </source>
</evidence>
<dbReference type="Gene3D" id="3.40.50.2300">
    <property type="match status" value="1"/>
</dbReference>
<evidence type="ECO:0000259" key="12">
    <source>
        <dbReference type="PROSITE" id="PS50109"/>
    </source>
</evidence>
<dbReference type="SUPFAM" id="SSF55785">
    <property type="entry name" value="PYP-like sensor domain (PAS domain)"/>
    <property type="match status" value="1"/>
</dbReference>
<dbReference type="Pfam" id="PF13426">
    <property type="entry name" value="PAS_9"/>
    <property type="match status" value="1"/>
</dbReference>
<dbReference type="PANTHER" id="PTHR43065">
    <property type="entry name" value="SENSOR HISTIDINE KINASE"/>
    <property type="match status" value="1"/>
</dbReference>
<evidence type="ECO:0000256" key="5">
    <source>
        <dbReference type="ARBA" id="ARBA00022741"/>
    </source>
</evidence>
<evidence type="ECO:0000256" key="11">
    <source>
        <dbReference type="SAM" id="Phobius"/>
    </source>
</evidence>
<keyword evidence="11" id="KW-1133">Transmembrane helix</keyword>
<feature type="transmembrane region" description="Helical" evidence="11">
    <location>
        <begin position="53"/>
        <end position="75"/>
    </location>
</feature>
<dbReference type="PROSITE" id="PS50112">
    <property type="entry name" value="PAS"/>
    <property type="match status" value="1"/>
</dbReference>
<gene>
    <name evidence="16" type="ORF">GPEL0_01r0032</name>
</gene>
<keyword evidence="4" id="KW-0808">Transferase</keyword>
<dbReference type="EMBL" id="BDQG01000001">
    <property type="protein sequence ID" value="GAW65245.1"/>
    <property type="molecule type" value="Genomic_DNA"/>
</dbReference>
<dbReference type="InterPro" id="IPR003594">
    <property type="entry name" value="HATPase_dom"/>
</dbReference>
<dbReference type="InterPro" id="IPR003661">
    <property type="entry name" value="HisK_dim/P_dom"/>
</dbReference>
<dbReference type="Gene3D" id="3.30.450.20">
    <property type="entry name" value="PAS domain"/>
    <property type="match status" value="1"/>
</dbReference>
<dbReference type="SMART" id="SM00091">
    <property type="entry name" value="PAS"/>
    <property type="match status" value="1"/>
</dbReference>
<evidence type="ECO:0000313" key="17">
    <source>
        <dbReference type="Proteomes" id="UP000194153"/>
    </source>
</evidence>
<evidence type="ECO:0000256" key="6">
    <source>
        <dbReference type="ARBA" id="ARBA00022777"/>
    </source>
</evidence>
<keyword evidence="17" id="KW-1185">Reference proteome</keyword>
<dbReference type="SUPFAM" id="SSF55781">
    <property type="entry name" value="GAF domain-like"/>
    <property type="match status" value="1"/>
</dbReference>
<dbReference type="InterPro" id="IPR011006">
    <property type="entry name" value="CheY-like_superfamily"/>
</dbReference>
<dbReference type="Pfam" id="PF13185">
    <property type="entry name" value="GAF_2"/>
    <property type="match status" value="1"/>
</dbReference>
<dbReference type="Gene3D" id="3.30.450.40">
    <property type="match status" value="1"/>
</dbReference>
<feature type="domain" description="Histidine kinase" evidence="12">
    <location>
        <begin position="401"/>
        <end position="624"/>
    </location>
</feature>
<feature type="domain" description="PAC" evidence="15">
    <location>
        <begin position="166"/>
        <end position="216"/>
    </location>
</feature>
<dbReference type="InterPro" id="IPR036890">
    <property type="entry name" value="HATPase_C_sf"/>
</dbReference>
<dbReference type="PROSITE" id="PS50110">
    <property type="entry name" value="RESPONSE_REGULATORY"/>
    <property type="match status" value="1"/>
</dbReference>
<evidence type="ECO:0000313" key="16">
    <source>
        <dbReference type="EMBL" id="GAW65245.1"/>
    </source>
</evidence>
<proteinExistence type="predicted"/>
<feature type="transmembrane region" description="Helical" evidence="11">
    <location>
        <begin position="12"/>
        <end position="33"/>
    </location>
</feature>
<feature type="domain" description="Response regulatory" evidence="13">
    <location>
        <begin position="648"/>
        <end position="763"/>
    </location>
</feature>
<evidence type="ECO:0000259" key="15">
    <source>
        <dbReference type="PROSITE" id="PS50113"/>
    </source>
</evidence>
<evidence type="ECO:0000256" key="7">
    <source>
        <dbReference type="ARBA" id="ARBA00022840"/>
    </source>
</evidence>
<dbReference type="PANTHER" id="PTHR43065:SF46">
    <property type="entry name" value="C4-DICARBOXYLATE TRANSPORT SENSOR PROTEIN DCTB"/>
    <property type="match status" value="1"/>
</dbReference>
<dbReference type="SMART" id="SM00387">
    <property type="entry name" value="HATPase_c"/>
    <property type="match status" value="1"/>
</dbReference>
<dbReference type="Pfam" id="PF02518">
    <property type="entry name" value="HATPase_c"/>
    <property type="match status" value="1"/>
</dbReference>
<dbReference type="SMART" id="SM00448">
    <property type="entry name" value="REC"/>
    <property type="match status" value="1"/>
</dbReference>
<keyword evidence="6 16" id="KW-0418">Kinase</keyword>
<evidence type="ECO:0000256" key="9">
    <source>
        <dbReference type="PROSITE-ProRule" id="PRU00169"/>
    </source>
</evidence>
<evidence type="ECO:0000256" key="8">
    <source>
        <dbReference type="ARBA" id="ARBA00023012"/>
    </source>
</evidence>
<reference evidence="16 17" key="1">
    <citation type="submission" date="2017-04" db="EMBL/GenBank/DDBJ databases">
        <authorList>
            <consortium name="Geobacter pelophilus Genome Sequencing"/>
            <person name="Aoyagi T."/>
            <person name="Koike H."/>
            <person name="Hori T."/>
        </authorList>
    </citation>
    <scope>NUCLEOTIDE SEQUENCE [LARGE SCALE GENOMIC DNA]</scope>
    <source>
        <strain evidence="16 17">Drf2</strain>
    </source>
</reference>
<dbReference type="InterPro" id="IPR001789">
    <property type="entry name" value="Sig_transdc_resp-reg_receiver"/>
</dbReference>
<dbReference type="PROSITE" id="PS50109">
    <property type="entry name" value="HIS_KIN"/>
    <property type="match status" value="1"/>
</dbReference>
<organism evidence="16 17">
    <name type="scientific">Geoanaerobacter pelophilus</name>
    <dbReference type="NCBI Taxonomy" id="60036"/>
    <lineage>
        <taxon>Bacteria</taxon>
        <taxon>Pseudomonadati</taxon>
        <taxon>Thermodesulfobacteriota</taxon>
        <taxon>Desulfuromonadia</taxon>
        <taxon>Geobacterales</taxon>
        <taxon>Geobacteraceae</taxon>
        <taxon>Geoanaerobacter</taxon>
    </lineage>
</organism>
<dbReference type="InterPro" id="IPR003018">
    <property type="entry name" value="GAF"/>
</dbReference>
<feature type="modified residue" description="4-aspartylphosphate" evidence="9">
    <location>
        <position position="698"/>
    </location>
</feature>
<dbReference type="Pfam" id="PF00072">
    <property type="entry name" value="Response_reg"/>
    <property type="match status" value="1"/>
</dbReference>
<dbReference type="Proteomes" id="UP000194153">
    <property type="component" value="Unassembled WGS sequence"/>
</dbReference>
<evidence type="ECO:0000256" key="10">
    <source>
        <dbReference type="SAM" id="MobiDB-lite"/>
    </source>
</evidence>
<evidence type="ECO:0000259" key="14">
    <source>
        <dbReference type="PROSITE" id="PS50112"/>
    </source>
</evidence>